<keyword evidence="2" id="KW-1185">Reference proteome</keyword>
<sequence length="136" mass="15314">MAKIIGPPILLISEAISEPDLPSKEPNRLKPAFIAVKRKLSDRLGSPLSVEYSLNGTRWSNRRMVPGEEHAQWYHVEYSLNGASLSSRSMVSGGVLAQWCQVEYSFNGIRWSTLSMVPGVWYSEDDICCRKMCTTF</sequence>
<gene>
    <name evidence="1" type="ORF">AVEN_177066_1</name>
</gene>
<reference evidence="1 2" key="1">
    <citation type="journal article" date="2019" name="Sci. Rep.">
        <title>Orb-weaving spider Araneus ventricosus genome elucidates the spidroin gene catalogue.</title>
        <authorList>
            <person name="Kono N."/>
            <person name="Nakamura H."/>
            <person name="Ohtoshi R."/>
            <person name="Moran D.A.P."/>
            <person name="Shinohara A."/>
            <person name="Yoshida Y."/>
            <person name="Fujiwara M."/>
            <person name="Mori M."/>
            <person name="Tomita M."/>
            <person name="Arakawa K."/>
        </authorList>
    </citation>
    <scope>NUCLEOTIDE SEQUENCE [LARGE SCALE GENOMIC DNA]</scope>
</reference>
<evidence type="ECO:0000313" key="1">
    <source>
        <dbReference type="EMBL" id="GBM07099.1"/>
    </source>
</evidence>
<proteinExistence type="predicted"/>
<accession>A0A4Y2CSI9</accession>
<dbReference type="AlphaFoldDB" id="A0A4Y2CSI9"/>
<evidence type="ECO:0000313" key="2">
    <source>
        <dbReference type="Proteomes" id="UP000499080"/>
    </source>
</evidence>
<dbReference type="Proteomes" id="UP000499080">
    <property type="component" value="Unassembled WGS sequence"/>
</dbReference>
<name>A0A4Y2CSI9_ARAVE</name>
<dbReference type="EMBL" id="BGPR01000238">
    <property type="protein sequence ID" value="GBM07099.1"/>
    <property type="molecule type" value="Genomic_DNA"/>
</dbReference>
<organism evidence="1 2">
    <name type="scientific">Araneus ventricosus</name>
    <name type="common">Orbweaver spider</name>
    <name type="synonym">Epeira ventricosa</name>
    <dbReference type="NCBI Taxonomy" id="182803"/>
    <lineage>
        <taxon>Eukaryota</taxon>
        <taxon>Metazoa</taxon>
        <taxon>Ecdysozoa</taxon>
        <taxon>Arthropoda</taxon>
        <taxon>Chelicerata</taxon>
        <taxon>Arachnida</taxon>
        <taxon>Araneae</taxon>
        <taxon>Araneomorphae</taxon>
        <taxon>Entelegynae</taxon>
        <taxon>Araneoidea</taxon>
        <taxon>Araneidae</taxon>
        <taxon>Araneus</taxon>
    </lineage>
</organism>
<protein>
    <submittedName>
        <fullName evidence="1">Uncharacterized protein</fullName>
    </submittedName>
</protein>
<comment type="caution">
    <text evidence="1">The sequence shown here is derived from an EMBL/GenBank/DDBJ whole genome shotgun (WGS) entry which is preliminary data.</text>
</comment>